<dbReference type="PROSITE" id="PS00211">
    <property type="entry name" value="ABC_TRANSPORTER_1"/>
    <property type="match status" value="1"/>
</dbReference>
<evidence type="ECO:0000256" key="6">
    <source>
        <dbReference type="ARBA" id="ARBA00022967"/>
    </source>
</evidence>
<keyword evidence="1" id="KW-0813">Transport</keyword>
<dbReference type="SUPFAM" id="SSF50331">
    <property type="entry name" value="MOP-like"/>
    <property type="match status" value="1"/>
</dbReference>
<dbReference type="InterPro" id="IPR003593">
    <property type="entry name" value="AAA+_ATPase"/>
</dbReference>
<dbReference type="SUPFAM" id="SSF52540">
    <property type="entry name" value="P-loop containing nucleoside triphosphate hydrolases"/>
    <property type="match status" value="1"/>
</dbReference>
<dbReference type="Pfam" id="PF00005">
    <property type="entry name" value="ABC_tran"/>
    <property type="match status" value="1"/>
</dbReference>
<dbReference type="InterPro" id="IPR017666">
    <property type="entry name" value="AminoethylPonate_ABC_PhnT2"/>
</dbReference>
<dbReference type="RefSeq" id="WP_207978713.1">
    <property type="nucleotide sequence ID" value="NZ_JAGDEL010000008.1"/>
</dbReference>
<keyword evidence="3" id="KW-0997">Cell inner membrane</keyword>
<keyword evidence="5 9" id="KW-0067">ATP-binding</keyword>
<dbReference type="NCBIfam" id="TIGR03265">
    <property type="entry name" value="PhnT2"/>
    <property type="match status" value="1"/>
</dbReference>
<dbReference type="InterPro" id="IPR003439">
    <property type="entry name" value="ABC_transporter-like_ATP-bd"/>
</dbReference>
<reference evidence="9 10" key="1">
    <citation type="submission" date="2021-03" db="EMBL/GenBank/DDBJ databases">
        <title>Whole genome sequence of Metabacillus bambusae BG109.</title>
        <authorList>
            <person name="Jeong J.W."/>
        </authorList>
    </citation>
    <scope>NUCLEOTIDE SEQUENCE [LARGE SCALE GENOMIC DNA]</scope>
    <source>
        <strain evidence="9 10">BG109</strain>
    </source>
</reference>
<evidence type="ECO:0000313" key="9">
    <source>
        <dbReference type="EMBL" id="MBO1512578.1"/>
    </source>
</evidence>
<dbReference type="InterPro" id="IPR013611">
    <property type="entry name" value="Transp-assoc_OB_typ2"/>
</dbReference>
<organism evidence="9 10">
    <name type="scientific">Metabacillus bambusae</name>
    <dbReference type="NCBI Taxonomy" id="2795218"/>
    <lineage>
        <taxon>Bacteria</taxon>
        <taxon>Bacillati</taxon>
        <taxon>Bacillota</taxon>
        <taxon>Bacilli</taxon>
        <taxon>Bacillales</taxon>
        <taxon>Bacillaceae</taxon>
        <taxon>Metabacillus</taxon>
    </lineage>
</organism>
<dbReference type="InterPro" id="IPR008995">
    <property type="entry name" value="Mo/tungstate-bd_C_term_dom"/>
</dbReference>
<dbReference type="PANTHER" id="PTHR42781:SF5">
    <property type="entry name" value="PUTRESCINE TRANSPORT ATP-BINDING PROTEIN POTG"/>
    <property type="match status" value="1"/>
</dbReference>
<evidence type="ECO:0000256" key="7">
    <source>
        <dbReference type="ARBA" id="ARBA00023136"/>
    </source>
</evidence>
<evidence type="ECO:0000256" key="1">
    <source>
        <dbReference type="ARBA" id="ARBA00022448"/>
    </source>
</evidence>
<dbReference type="GO" id="GO:0005524">
    <property type="term" value="F:ATP binding"/>
    <property type="evidence" value="ECO:0007669"/>
    <property type="project" value="UniProtKB-KW"/>
</dbReference>
<dbReference type="Proteomes" id="UP000663981">
    <property type="component" value="Unassembled WGS sequence"/>
</dbReference>
<protein>
    <submittedName>
        <fullName evidence="9">2-aminoethylphosphonate ABC transporter ATP-binding protein</fullName>
    </submittedName>
</protein>
<evidence type="ECO:0000313" key="10">
    <source>
        <dbReference type="Proteomes" id="UP000663981"/>
    </source>
</evidence>
<dbReference type="EMBL" id="JAGDEL010000008">
    <property type="protein sequence ID" value="MBO1512578.1"/>
    <property type="molecule type" value="Genomic_DNA"/>
</dbReference>
<evidence type="ECO:0000256" key="3">
    <source>
        <dbReference type="ARBA" id="ARBA00022519"/>
    </source>
</evidence>
<evidence type="ECO:0000259" key="8">
    <source>
        <dbReference type="PROSITE" id="PS50893"/>
    </source>
</evidence>
<keyword evidence="10" id="KW-1185">Reference proteome</keyword>
<dbReference type="InterPro" id="IPR017871">
    <property type="entry name" value="ABC_transporter-like_CS"/>
</dbReference>
<evidence type="ECO:0000256" key="4">
    <source>
        <dbReference type="ARBA" id="ARBA00022741"/>
    </source>
</evidence>
<dbReference type="InterPro" id="IPR027417">
    <property type="entry name" value="P-loop_NTPase"/>
</dbReference>
<dbReference type="SMART" id="SM00382">
    <property type="entry name" value="AAA"/>
    <property type="match status" value="1"/>
</dbReference>
<dbReference type="InterPro" id="IPR050093">
    <property type="entry name" value="ABC_SmlMolc_Importer"/>
</dbReference>
<sequence length="340" mass="38408">MTQPFLEIGQISKEFGVFKALEDISFTIDKNEFVCLLGPSGCGKTTLLRIIAGLETPSKGFIRLEGNDLTSLPPSKRDFGIVFQSYALFPNLTAYQNIEYGLKNRNLKKKERQERVYEVLEMVDLSHIQKKYPSQLSGGQQQRVALARAIALSPKFLLLDEPLSALDAKVRDKLRYEIRAIQEKLGIATIMVTHDQEEALTMADKVVVMNNAKIMQIGSPQEIYNQPHHPFVADFIGSINMWKAEKRTAGINKIIGIRPEHVQLSHDEGVKTRLENIEFRGASYRLQLCVEDVSSPLNKQILKVDVSAATIHEYSLRKDGTVSIQFPEPHLLTYEEQVVI</sequence>
<dbReference type="PANTHER" id="PTHR42781">
    <property type="entry name" value="SPERMIDINE/PUTRESCINE IMPORT ATP-BINDING PROTEIN POTA"/>
    <property type="match status" value="1"/>
</dbReference>
<dbReference type="Pfam" id="PF08402">
    <property type="entry name" value="TOBE_2"/>
    <property type="match status" value="1"/>
</dbReference>
<keyword evidence="4" id="KW-0547">Nucleotide-binding</keyword>
<keyword evidence="7" id="KW-0472">Membrane</keyword>
<dbReference type="PROSITE" id="PS50893">
    <property type="entry name" value="ABC_TRANSPORTER_2"/>
    <property type="match status" value="1"/>
</dbReference>
<keyword evidence="6" id="KW-1278">Translocase</keyword>
<dbReference type="Gene3D" id="3.40.50.300">
    <property type="entry name" value="P-loop containing nucleotide triphosphate hydrolases"/>
    <property type="match status" value="1"/>
</dbReference>
<evidence type="ECO:0000256" key="2">
    <source>
        <dbReference type="ARBA" id="ARBA00022475"/>
    </source>
</evidence>
<gene>
    <name evidence="9" type="ORF">I7822_12955</name>
</gene>
<proteinExistence type="predicted"/>
<feature type="domain" description="ABC transporter" evidence="8">
    <location>
        <begin position="6"/>
        <end position="236"/>
    </location>
</feature>
<keyword evidence="2" id="KW-1003">Cell membrane</keyword>
<comment type="caution">
    <text evidence="9">The sequence shown here is derived from an EMBL/GenBank/DDBJ whole genome shotgun (WGS) entry which is preliminary data.</text>
</comment>
<accession>A0ABS3N333</accession>
<name>A0ABS3N333_9BACI</name>
<evidence type="ECO:0000256" key="5">
    <source>
        <dbReference type="ARBA" id="ARBA00022840"/>
    </source>
</evidence>